<protein>
    <recommendedName>
        <fullName evidence="2">HAT C-terminal dimerisation domain-containing protein</fullName>
    </recommendedName>
</protein>
<reference evidence="1" key="2">
    <citation type="submission" date="2024-04" db="UniProtKB">
        <authorList>
            <consortium name="Ensembl"/>
        </authorList>
    </citation>
    <scope>IDENTIFICATION</scope>
</reference>
<dbReference type="Ensembl" id="ENSGACT00000019199.1">
    <property type="protein sequence ID" value="ENSGACP00000019161.1"/>
    <property type="gene ID" value="ENSGACG00000014525.1"/>
</dbReference>
<dbReference type="PANTHER" id="PTHR45913:SF21">
    <property type="entry name" value="DUF4371 DOMAIN-CONTAINING PROTEIN"/>
    <property type="match status" value="1"/>
</dbReference>
<dbReference type="PANTHER" id="PTHR45913">
    <property type="entry name" value="EPM2A-INTERACTING PROTEIN 1"/>
    <property type="match status" value="1"/>
</dbReference>
<sequence length="512" mass="57856">PVCLICSETVALIKSGNVKRHYETKHKGQHKKPFTDGGLVKERMSVVAETLLDGKPKQELCDKIKQIPMSASSATKKGEILTEDVLSQLDEAIHKAPCVGLAVDESTHICDNAQVRCFNTDQKAFCEDLLGVTPLQTSTRGEDVYLAIEEMLTKRGIEPTQVVSIATDGAPAMIGREKGAGARLKEDNPELSLHCIIHQSVLCASLSDEHAEVMNTMMKMINFLRASSSTQHRMLREFLREVDANADDLLLHNNVRWLSKGKVLARFWSIRREVASFLAKLRHQKATQFSLFLGNEKQMDNVAFLVDITAHLNELNLRLQGEDHSICELMTAVRSFQKKLELFKEDLQGDCAHFPAVQEQVQGQRDVSSFVDFIDKLIVNFSNRFDSFSSGQQLTMFIQNPFIITDVRGFSEEVTQHFKWVNPGPLQMQLVDLQADVSLREQFLRTDPSTFWLQTVPETAFPGLRKVAIYILTMFGSTYKREAAFSTMNIIKNKYGSRLTNEHLHMCMRMAL</sequence>
<evidence type="ECO:0008006" key="2">
    <source>
        <dbReference type="Google" id="ProtNLM"/>
    </source>
</evidence>
<dbReference type="SUPFAM" id="SSF53098">
    <property type="entry name" value="Ribonuclease H-like"/>
    <property type="match status" value="1"/>
</dbReference>
<accession>G3PNH8</accession>
<reference evidence="1" key="1">
    <citation type="submission" date="2006-01" db="EMBL/GenBank/DDBJ databases">
        <authorList>
            <person name="Lindblad-Toh K."/>
            <person name="Mauceli E."/>
            <person name="Grabherr M."/>
            <person name="Chang J.L."/>
            <person name="Lander E.S."/>
        </authorList>
    </citation>
    <scope>NUCLEOTIDE SEQUENCE [LARGE SCALE GENOMIC DNA]</scope>
</reference>
<dbReference type="InParanoid" id="G3PNH8"/>
<dbReference type="OMA" id="KIAWILA"/>
<dbReference type="AlphaFoldDB" id="G3PNH8"/>
<dbReference type="InterPro" id="IPR012337">
    <property type="entry name" value="RNaseH-like_sf"/>
</dbReference>
<proteinExistence type="predicted"/>
<dbReference type="eggNOG" id="ENOG502QS6T">
    <property type="taxonomic scope" value="Eukaryota"/>
</dbReference>
<organism evidence="1">
    <name type="scientific">Gasterosteus aculeatus</name>
    <name type="common">Three-spined stickleback</name>
    <dbReference type="NCBI Taxonomy" id="69293"/>
    <lineage>
        <taxon>Eukaryota</taxon>
        <taxon>Metazoa</taxon>
        <taxon>Chordata</taxon>
        <taxon>Craniata</taxon>
        <taxon>Vertebrata</taxon>
        <taxon>Euteleostomi</taxon>
        <taxon>Actinopterygii</taxon>
        <taxon>Neopterygii</taxon>
        <taxon>Teleostei</taxon>
        <taxon>Neoteleostei</taxon>
        <taxon>Acanthomorphata</taxon>
        <taxon>Eupercaria</taxon>
        <taxon>Perciformes</taxon>
        <taxon>Cottioidei</taxon>
        <taxon>Gasterosteales</taxon>
        <taxon>Gasterosteidae</taxon>
        <taxon>Gasterosteus</taxon>
    </lineage>
</organism>
<name>G3PNH8_GASAC</name>
<evidence type="ECO:0000313" key="1">
    <source>
        <dbReference type="Ensembl" id="ENSGACP00000019161.1"/>
    </source>
</evidence>